<dbReference type="Pfam" id="PF00076">
    <property type="entry name" value="RRM_1"/>
    <property type="match status" value="1"/>
</dbReference>
<dbReference type="Proteomes" id="UP000298138">
    <property type="component" value="Unassembled WGS sequence"/>
</dbReference>
<evidence type="ECO:0000256" key="11">
    <source>
        <dbReference type="PROSITE-ProRule" id="PRU00176"/>
    </source>
</evidence>
<dbReference type="InParanoid" id="A0A4S2N2D9"/>
<dbReference type="PANTHER" id="PTHR32198:SF2">
    <property type="entry name" value="MITOCHONDRIAL ESCAPE PROTEIN 2"/>
    <property type="match status" value="1"/>
</dbReference>
<dbReference type="InterPro" id="IPR027417">
    <property type="entry name" value="P-loop_NTPase"/>
</dbReference>
<keyword evidence="5 12" id="KW-0999">Mitochondrion inner membrane</keyword>
<dbReference type="PROSITE" id="PS50102">
    <property type="entry name" value="RRM"/>
    <property type="match status" value="1"/>
</dbReference>
<keyword evidence="8 12" id="KW-0496">Mitochondrion</keyword>
<dbReference type="STRING" id="341454.A0A4S2N2D9"/>
<dbReference type="InterPro" id="IPR000504">
    <property type="entry name" value="RRM_dom"/>
</dbReference>
<feature type="domain" description="RRM" evidence="14">
    <location>
        <begin position="181"/>
        <end position="273"/>
    </location>
</feature>
<evidence type="ECO:0000256" key="10">
    <source>
        <dbReference type="ARBA" id="ARBA00025276"/>
    </source>
</evidence>
<keyword evidence="12" id="KW-0507">mRNA processing</keyword>
<evidence type="ECO:0000256" key="8">
    <source>
        <dbReference type="ARBA" id="ARBA00023128"/>
    </source>
</evidence>
<dbReference type="Gene3D" id="3.40.50.300">
    <property type="entry name" value="P-loop containing nucleotide triphosphate hydrolases"/>
    <property type="match status" value="1"/>
</dbReference>
<evidence type="ECO:0000256" key="1">
    <source>
        <dbReference type="ARBA" id="ARBA00004434"/>
    </source>
</evidence>
<sequence length="824" mass="92741">MSRLMSSQRHSSRQLLVPRALYSPLLRPIHLSRYSPPATQFERSAATIKQYKAGFIDVVPGESLLYFDNVFPLKTAVWDARYLMMRMDPSSLESRIKDQCIPPDLQGDSSRFEITSIVPRLKDGGAFVKFKSSNPKEVEKHVQKYLQDRTFKPWFSPLTRVRSYLVQGKPWLEDLYRFPSARLKIEFVPNEHGTTELSQEALYALFRPYGKIADIVVSPSGSKELPKSAIITFLRMRAATAARNCLHGFTVPEIQAIAGKEGGVTLRILYDRVVKTRWIKEWFIKHPRIVLPILAAILATITVSVFDPIRTWFIEAKVTKALDLKSSKYWGWVKSNTIGRFEHKSANDGVDISALWDERKDSINQLTGWLAESEETFIVVQGPRGCGKRELVIDSVLNDRKNVLIVDCEPIHEAHGDTATIAAAAAQVGYRPVFSWINSISSLVDLAAQGAIGTSAGFSQTLENQFNKILQNTGTALKNIALAEKKDNPKDEALADDEYLAAHPERRPVVVIDNFLHISSDSIIYSRLADWAALLVSSNVAHVIFLTNDITFSKSLSKSLPDRVFRTIFLGDATPDSAQKYVLAHIAGDQDTGHQEKNKNLSALKEPEKDQKFMSGLAQAIKALGGRLTDLEFLSRRIKLGETPEQAVTEIINTSATEILKLHLTPSQTRKWSPPQAWLLISLLAQRDIGYNSTILNDLFASPQEGDDILQSLESAELISVEVEKGLPRLVKPGKPVYREAFRRLTEDRILKAKMEMETRKVLVKDAEKKIEKWEDELEKIVPLGKGMNQRVDYLTGKVKEMQKKVEGWDKELKVLKKVLVTEG</sequence>
<organism evidence="15 16">
    <name type="scientific">Ascodesmis nigricans</name>
    <dbReference type="NCBI Taxonomy" id="341454"/>
    <lineage>
        <taxon>Eukaryota</taxon>
        <taxon>Fungi</taxon>
        <taxon>Dikarya</taxon>
        <taxon>Ascomycota</taxon>
        <taxon>Pezizomycotina</taxon>
        <taxon>Pezizomycetes</taxon>
        <taxon>Pezizales</taxon>
        <taxon>Ascodesmidaceae</taxon>
        <taxon>Ascodesmis</taxon>
    </lineage>
</organism>
<dbReference type="SUPFAM" id="SSF54928">
    <property type="entry name" value="RNA-binding domain, RBD"/>
    <property type="match status" value="1"/>
</dbReference>
<dbReference type="CDD" id="cd12433">
    <property type="entry name" value="RRM_Yme2p_like"/>
    <property type="match status" value="1"/>
</dbReference>
<proteinExistence type="inferred from homology"/>
<comment type="subcellular location">
    <subcellularLocation>
        <location evidence="1 12">Mitochondrion inner membrane</location>
        <topology evidence="1 12">Single-pass membrane protein</topology>
    </subcellularLocation>
</comment>
<reference evidence="15 16" key="1">
    <citation type="submission" date="2019-04" db="EMBL/GenBank/DDBJ databases">
        <title>Comparative genomics and transcriptomics to analyze fruiting body development in filamentous ascomycetes.</title>
        <authorList>
            <consortium name="DOE Joint Genome Institute"/>
            <person name="Lutkenhaus R."/>
            <person name="Traeger S."/>
            <person name="Breuer J."/>
            <person name="Kuo A."/>
            <person name="Lipzen A."/>
            <person name="Pangilinan J."/>
            <person name="Dilworth D."/>
            <person name="Sandor L."/>
            <person name="Poggeler S."/>
            <person name="Barry K."/>
            <person name="Grigoriev I.V."/>
            <person name="Nowrousian M."/>
        </authorList>
    </citation>
    <scope>NUCLEOTIDE SEQUENCE [LARGE SCALE GENOMIC DNA]</scope>
    <source>
        <strain evidence="15 16">CBS 389.68</strain>
    </source>
</reference>
<keyword evidence="6" id="KW-0809">Transit peptide</keyword>
<keyword evidence="7" id="KW-1133">Transmembrane helix</keyword>
<dbReference type="OrthoDB" id="10267654at2759"/>
<feature type="coiled-coil region" evidence="13">
    <location>
        <begin position="757"/>
        <end position="819"/>
    </location>
</feature>
<dbReference type="AlphaFoldDB" id="A0A4S2N2D9"/>
<comment type="similarity">
    <text evidence="2 12">Belongs to the YME2 family.</text>
</comment>
<dbReference type="PANTHER" id="PTHR32198">
    <property type="entry name" value="MITOCHONDRIAL ESCAPE PROTEIN 2"/>
    <property type="match status" value="1"/>
</dbReference>
<evidence type="ECO:0000256" key="5">
    <source>
        <dbReference type="ARBA" id="ARBA00022792"/>
    </source>
</evidence>
<dbReference type="GO" id="GO:0005743">
    <property type="term" value="C:mitochondrial inner membrane"/>
    <property type="evidence" value="ECO:0007669"/>
    <property type="project" value="UniProtKB-SubCell"/>
</dbReference>
<evidence type="ECO:0000256" key="6">
    <source>
        <dbReference type="ARBA" id="ARBA00022946"/>
    </source>
</evidence>
<dbReference type="InterPro" id="IPR018850">
    <property type="entry name" value="Mt_escape_2_C"/>
</dbReference>
<evidence type="ECO:0000313" key="15">
    <source>
        <dbReference type="EMBL" id="TGZ83203.1"/>
    </source>
</evidence>
<keyword evidence="16" id="KW-1185">Reference proteome</keyword>
<evidence type="ECO:0000259" key="14">
    <source>
        <dbReference type="PROSITE" id="PS50102"/>
    </source>
</evidence>
<keyword evidence="4" id="KW-0812">Transmembrane</keyword>
<dbReference type="FunCoup" id="A0A4S2N2D9">
    <property type="interactions" value="120"/>
</dbReference>
<keyword evidence="9" id="KW-0472">Membrane</keyword>
<evidence type="ECO:0000256" key="12">
    <source>
        <dbReference type="RuleBase" id="RU367108"/>
    </source>
</evidence>
<evidence type="ECO:0000256" key="7">
    <source>
        <dbReference type="ARBA" id="ARBA00022989"/>
    </source>
</evidence>
<dbReference type="InterPro" id="IPR039627">
    <property type="entry name" value="Yme2_C"/>
</dbReference>
<evidence type="ECO:0000256" key="3">
    <source>
        <dbReference type="ARBA" id="ARBA00020222"/>
    </source>
</evidence>
<keyword evidence="13" id="KW-0175">Coiled coil</keyword>
<dbReference type="InterPro" id="IPR012677">
    <property type="entry name" value="Nucleotide-bd_a/b_plait_sf"/>
</dbReference>
<name>A0A4S2N2D9_9PEZI</name>
<dbReference type="Pfam" id="PF10443">
    <property type="entry name" value="RNA12"/>
    <property type="match status" value="1"/>
</dbReference>
<dbReference type="SUPFAM" id="SSF52540">
    <property type="entry name" value="P-loop containing nucleoside triphosphate hydrolases"/>
    <property type="match status" value="1"/>
</dbReference>
<protein>
    <recommendedName>
        <fullName evidence="3 12">Mitochondrial escape protein 2</fullName>
    </recommendedName>
</protein>
<dbReference type="GO" id="GO:0003723">
    <property type="term" value="F:RNA binding"/>
    <property type="evidence" value="ECO:0007669"/>
    <property type="project" value="UniProtKB-UniRule"/>
</dbReference>
<evidence type="ECO:0000256" key="2">
    <source>
        <dbReference type="ARBA" id="ARBA00010320"/>
    </source>
</evidence>
<dbReference type="EMBL" id="ML220114">
    <property type="protein sequence ID" value="TGZ83203.1"/>
    <property type="molecule type" value="Genomic_DNA"/>
</dbReference>
<evidence type="ECO:0000313" key="16">
    <source>
        <dbReference type="Proteomes" id="UP000298138"/>
    </source>
</evidence>
<dbReference type="GO" id="GO:0006397">
    <property type="term" value="P:mRNA processing"/>
    <property type="evidence" value="ECO:0007669"/>
    <property type="project" value="UniProtKB-UniRule"/>
</dbReference>
<accession>A0A4S2N2D9</accession>
<dbReference type="InterPro" id="IPR035979">
    <property type="entry name" value="RBD_domain_sf"/>
</dbReference>
<evidence type="ECO:0000256" key="4">
    <source>
        <dbReference type="ARBA" id="ARBA00022692"/>
    </source>
</evidence>
<keyword evidence="11 12" id="KW-0694">RNA-binding</keyword>
<evidence type="ECO:0000256" key="13">
    <source>
        <dbReference type="SAM" id="Coils"/>
    </source>
</evidence>
<dbReference type="Gene3D" id="3.30.70.330">
    <property type="match status" value="1"/>
</dbReference>
<evidence type="ECO:0000256" key="9">
    <source>
        <dbReference type="ARBA" id="ARBA00023136"/>
    </source>
</evidence>
<comment type="function">
    <text evidence="10 12">Plays a role in maintaining the mitochondrial genome and in controlling the mtDNA escape. Involved in the regulation of mtDNA nucleotide structure and number. May have a dispensable role in early maturation of pre-rRNA.</text>
</comment>
<dbReference type="InterPro" id="IPR034260">
    <property type="entry name" value="Yme2_RRM"/>
</dbReference>
<gene>
    <name evidence="15" type="ORF">EX30DRAFT_339411</name>
</gene>